<evidence type="ECO:0000256" key="3">
    <source>
        <dbReference type="ARBA" id="ARBA00022553"/>
    </source>
</evidence>
<dbReference type="STRING" id="7955.ENSDARP00000115839"/>
<dbReference type="GO" id="GO:0001671">
    <property type="term" value="F:ATPase activator activity"/>
    <property type="evidence" value="ECO:0007669"/>
    <property type="project" value="InterPro"/>
</dbReference>
<comment type="subcellular location">
    <subcellularLocation>
        <location evidence="9">Endomembrane system</location>
        <topology evidence="9">Single-pass membrane protein</topology>
    </subcellularLocation>
    <subcellularLocation>
        <location evidence="1">Nucleus envelope</location>
    </subcellularLocation>
</comment>
<sequence>MDSGDSKKDGAKTTRMSTRQTSKTGSYVADIRPRLKRSRNALKDDGESTAVNGSKESHNLENENDGESRNKKQKIEEDESAGDENEKGDGLNHTDVEMDESDNQDEEMDEDEDAEQDNETKTHIHATSRKEAARPAQVRRENRESGVVLERRRSIHENCLDHDIHKHNIPNRSITTSQALSGREERFPAVRQRSIREKTDQETHRRPKTVNIRSETTSQAPSVTRVTRSRVTNQNPVVINDAHHFGNWNRSQLLIPPTTNQTAHHKTTEKKPVFSKPSPVSPTRGWMWSICRVLILVLILTGLLVSGYLIYHKFISAHLPQTDVVHSETLKNFAVDLAGLQTVFPSQRSEFWKRSGKHLKSHLQTVKPTEPVSVILTAGLRAERTLGCLARRLATMFSAFHNASILEINGNSKSALDSDQVKLEIDEALKKAFEGDKPAAVVHNFEELPPGSTLIFYRYCDHETAAYKNVFLVFTVKLSVDEIDPSVSLSQVEEMVLDHVKQKFITSEKSTKFNQMDLDKLSGLWSRISHLVLPVAAEGNIEQEGCEV</sequence>
<keyword evidence="8" id="KW-0539">Nucleus</keyword>
<dbReference type="HOGENOM" id="CLU_510835_0_0_1"/>
<keyword evidence="7" id="KW-0325">Glycoprotein</keyword>
<dbReference type="GO" id="GO:0016020">
    <property type="term" value="C:membrane"/>
    <property type="evidence" value="ECO:0000318"/>
    <property type="project" value="GO_Central"/>
</dbReference>
<gene>
    <name evidence="13 15 16" type="primary">si:dkeyp-82a1.6</name>
</gene>
<name>E9QJ57_DANRE</name>
<feature type="region of interest" description="Disordered" evidence="10">
    <location>
        <begin position="1"/>
        <end position="147"/>
    </location>
</feature>
<accession>A0A8M1PSD4</accession>
<feature type="compositionally biased region" description="Basic and acidic residues" evidence="10">
    <location>
        <begin position="118"/>
        <end position="147"/>
    </location>
</feature>
<keyword evidence="3" id="KW-0597">Phosphoprotein</keyword>
<evidence type="ECO:0000313" key="13">
    <source>
        <dbReference type="Ensembl" id="ENSDARP00000115839"/>
    </source>
</evidence>
<dbReference type="AlphaFoldDB" id="E9QJ57"/>
<dbReference type="OrthoDB" id="6258998at2759"/>
<dbReference type="GeneTree" id="ENSGT00390000012166"/>
<keyword evidence="14" id="KW-1185">Reference proteome</keyword>
<evidence type="ECO:0000259" key="12">
    <source>
        <dbReference type="Pfam" id="PF05609"/>
    </source>
</evidence>
<dbReference type="Gene3D" id="3.40.50.12190">
    <property type="match status" value="1"/>
</dbReference>
<feature type="compositionally biased region" description="Basic and acidic residues" evidence="10">
    <location>
        <begin position="182"/>
        <end position="204"/>
    </location>
</feature>
<feature type="compositionally biased region" description="Basic and acidic residues" evidence="10">
    <location>
        <begin position="1"/>
        <end position="12"/>
    </location>
</feature>
<dbReference type="Proteomes" id="UP000000437">
    <property type="component" value="Chromosome 8"/>
</dbReference>
<evidence type="ECO:0000256" key="9">
    <source>
        <dbReference type="ARBA" id="ARBA00037847"/>
    </source>
</evidence>
<accession>E9QJ57</accession>
<evidence type="ECO:0000256" key="11">
    <source>
        <dbReference type="SAM" id="Phobius"/>
    </source>
</evidence>
<reference evidence="13 14" key="2">
    <citation type="journal article" date="2013" name="Nature">
        <title>The zebrafish reference genome sequence and its relationship to the human genome.</title>
        <authorList>
            <consortium name="Genome Reference Consortium Zebrafish"/>
            <person name="Howe K."/>
            <person name="Clark M.D."/>
            <person name="Torroja C.F."/>
            <person name="Torrance J."/>
            <person name="Berthelot C."/>
            <person name="Muffato M."/>
            <person name="Collins J.E."/>
            <person name="Humphray S."/>
            <person name="McLaren K."/>
            <person name="Matthews L."/>
            <person name="McLaren S."/>
            <person name="Sealy I."/>
            <person name="Caccamo M."/>
            <person name="Churcher C."/>
            <person name="Scott C."/>
            <person name="Barrett J.C."/>
            <person name="Koch R."/>
            <person name="Rauch G.J."/>
            <person name="White S."/>
            <person name="Chow W."/>
            <person name="Kilian B."/>
            <person name="Quintais L.T."/>
            <person name="Guerra-Assuncao J.A."/>
            <person name="Zhou Y."/>
            <person name="Gu Y."/>
            <person name="Yen J."/>
            <person name="Vogel J.H."/>
            <person name="Eyre T."/>
            <person name="Redmond S."/>
            <person name="Banerjee R."/>
            <person name="Chi J."/>
            <person name="Fu B."/>
            <person name="Langley E."/>
            <person name="Maguire S.F."/>
            <person name="Laird G.K."/>
            <person name="Lloyd D."/>
            <person name="Kenyon E."/>
            <person name="Donaldson S."/>
            <person name="Sehra H."/>
            <person name="Almeida-King J."/>
            <person name="Loveland J."/>
            <person name="Trevanion S."/>
            <person name="Jones M."/>
            <person name="Quail M."/>
            <person name="Willey D."/>
            <person name="Hunt A."/>
            <person name="Burton J."/>
            <person name="Sims S."/>
            <person name="McLay K."/>
            <person name="Plumb B."/>
            <person name="Davis J."/>
            <person name="Clee C."/>
            <person name="Oliver K."/>
            <person name="Clark R."/>
            <person name="Riddle C."/>
            <person name="Elliot D."/>
            <person name="Eliott D."/>
            <person name="Threadgold G."/>
            <person name="Harden G."/>
            <person name="Ware D."/>
            <person name="Begum S."/>
            <person name="Mortimore B."/>
            <person name="Mortimer B."/>
            <person name="Kerry G."/>
            <person name="Heath P."/>
            <person name="Phillimore B."/>
            <person name="Tracey A."/>
            <person name="Corby N."/>
            <person name="Dunn M."/>
            <person name="Johnson C."/>
            <person name="Wood J."/>
            <person name="Clark S."/>
            <person name="Pelan S."/>
            <person name="Griffiths G."/>
            <person name="Smith M."/>
            <person name="Glithero R."/>
            <person name="Howden P."/>
            <person name="Barker N."/>
            <person name="Lloyd C."/>
            <person name="Stevens C."/>
            <person name="Harley J."/>
            <person name="Holt K."/>
            <person name="Panagiotidis G."/>
            <person name="Lovell J."/>
            <person name="Beasley H."/>
            <person name="Henderson C."/>
            <person name="Gordon D."/>
            <person name="Auger K."/>
            <person name="Wright D."/>
            <person name="Collins J."/>
            <person name="Raisen C."/>
            <person name="Dyer L."/>
            <person name="Leung K."/>
            <person name="Robertson L."/>
            <person name="Ambridge K."/>
            <person name="Leongamornlert D."/>
            <person name="McGuire S."/>
            <person name="Gilderthorp R."/>
            <person name="Griffiths C."/>
            <person name="Manthravadi D."/>
            <person name="Nichol S."/>
            <person name="Barker G."/>
            <person name="Whitehead S."/>
            <person name="Kay M."/>
            <person name="Brown J."/>
            <person name="Murnane C."/>
            <person name="Gray E."/>
            <person name="Humphries M."/>
            <person name="Sycamore N."/>
            <person name="Barker D."/>
            <person name="Saunders D."/>
            <person name="Wallis J."/>
            <person name="Babbage A."/>
            <person name="Hammond S."/>
            <person name="Mashreghi-Mohammadi M."/>
            <person name="Barr L."/>
            <person name="Martin S."/>
            <person name="Wray P."/>
            <person name="Ellington A."/>
            <person name="Matthews N."/>
            <person name="Ellwood M."/>
            <person name="Woodmansey R."/>
            <person name="Clark G."/>
            <person name="Cooper J."/>
            <person name="Cooper J."/>
            <person name="Tromans A."/>
            <person name="Grafham D."/>
            <person name="Skuce C."/>
            <person name="Pandian R."/>
            <person name="Andrews R."/>
            <person name="Harrison E."/>
            <person name="Kimberley A."/>
            <person name="Garnett J."/>
            <person name="Fosker N."/>
            <person name="Hall R."/>
            <person name="Garner P."/>
            <person name="Kelly D."/>
            <person name="Bird C."/>
            <person name="Palmer S."/>
            <person name="Gehring I."/>
            <person name="Berger A."/>
            <person name="Dooley C.M."/>
            <person name="Ersan-Urun Z."/>
            <person name="Eser C."/>
            <person name="Geiger H."/>
            <person name="Geisler M."/>
            <person name="Karotki L."/>
            <person name="Kirn A."/>
            <person name="Konantz J."/>
            <person name="Konantz M."/>
            <person name="Oberlander M."/>
            <person name="Rudolph-Geiger S."/>
            <person name="Teucke M."/>
            <person name="Lanz C."/>
            <person name="Raddatz G."/>
            <person name="Osoegawa K."/>
            <person name="Zhu B."/>
            <person name="Rapp A."/>
            <person name="Widaa S."/>
            <person name="Langford C."/>
            <person name="Yang F."/>
            <person name="Schuster S.C."/>
            <person name="Carter N.P."/>
            <person name="Harrow J."/>
            <person name="Ning Z."/>
            <person name="Herrero J."/>
            <person name="Searle S.M."/>
            <person name="Enright A."/>
            <person name="Geisler R."/>
            <person name="Plasterk R.H."/>
            <person name="Lee C."/>
            <person name="Westerfield M."/>
            <person name="de Jong P.J."/>
            <person name="Zon L.I."/>
            <person name="Postlethwait J.H."/>
            <person name="Nusslein-Volhard C."/>
            <person name="Hubbard T.J."/>
            <person name="Roest Crollius H."/>
            <person name="Rogers J."/>
            <person name="Stemple D.L."/>
        </authorList>
    </citation>
    <scope>NUCLEOTIDE SEQUENCE [LARGE SCALE GENOMIC DNA]</scope>
    <source>
        <strain evidence="13">Tuebingen</strain>
    </source>
</reference>
<evidence type="ECO:0000256" key="5">
    <source>
        <dbReference type="ARBA" id="ARBA00022989"/>
    </source>
</evidence>
<dbReference type="KEGG" id="dre:100005391"/>
<keyword evidence="17" id="KW-1267">Proteomics identification</keyword>
<feature type="compositionally biased region" description="Basic and acidic residues" evidence="10">
    <location>
        <begin position="84"/>
        <end position="96"/>
    </location>
</feature>
<evidence type="ECO:0000256" key="6">
    <source>
        <dbReference type="ARBA" id="ARBA00023136"/>
    </source>
</evidence>
<dbReference type="GO" id="GO:0005635">
    <property type="term" value="C:nuclear envelope"/>
    <property type="evidence" value="ECO:0007669"/>
    <property type="project" value="UniProtKB-SubCell"/>
</dbReference>
<dbReference type="Pfam" id="PF05609">
    <property type="entry name" value="LAP1_C"/>
    <property type="match status" value="1"/>
</dbReference>
<dbReference type="Bgee" id="ENSDARG00000094336">
    <property type="expression patterns" value="Expressed in testis and 21 other cell types or tissues"/>
</dbReference>
<dbReference type="SMR" id="E9QJ57"/>
<dbReference type="Ensembl" id="ENSDART00000136561.2">
    <property type="protein sequence ID" value="ENSDARP00000115839.1"/>
    <property type="gene ID" value="ENSDARG00000094336.3"/>
</dbReference>
<dbReference type="PANTHER" id="PTHR18843">
    <property type="entry name" value="TORSIN-1A-INTERACTING PROTEIN"/>
    <property type="match status" value="1"/>
</dbReference>
<evidence type="ECO:0000256" key="7">
    <source>
        <dbReference type="ARBA" id="ARBA00023180"/>
    </source>
</evidence>
<dbReference type="InterPro" id="IPR008662">
    <property type="entry name" value="TOIP1/2"/>
</dbReference>
<evidence type="ECO:0000256" key="8">
    <source>
        <dbReference type="ARBA" id="ARBA00023242"/>
    </source>
</evidence>
<feature type="compositionally biased region" description="Basic and acidic residues" evidence="10">
    <location>
        <begin position="55"/>
        <end position="75"/>
    </location>
</feature>
<feature type="domain" description="Torsin-1A-interacting protein 1/2 AAA+ activator" evidence="12">
    <location>
        <begin position="319"/>
        <end position="546"/>
    </location>
</feature>
<dbReference type="EMBL" id="BX664618">
    <property type="status" value="NOT_ANNOTATED_CDS"/>
    <property type="molecule type" value="Genomic_DNA"/>
</dbReference>
<dbReference type="GeneID" id="100005391"/>
<protein>
    <submittedName>
        <fullName evidence="13">Si:dkeyp-82a1.6</fullName>
    </submittedName>
    <submittedName>
        <fullName evidence="15">Torsin-1A-interacting protein 2</fullName>
    </submittedName>
</protein>
<reference evidence="15" key="3">
    <citation type="submission" date="2025-04" db="UniProtKB">
        <authorList>
            <consortium name="RefSeq"/>
        </authorList>
    </citation>
    <scope>IDENTIFICATION</scope>
    <source>
        <strain evidence="15">Tuebingen</strain>
    </source>
</reference>
<evidence type="ECO:0007829" key="17">
    <source>
        <dbReference type="PeptideAtlas" id="E9QJ57"/>
    </source>
</evidence>
<evidence type="ECO:0000256" key="1">
    <source>
        <dbReference type="ARBA" id="ARBA00004259"/>
    </source>
</evidence>
<dbReference type="AGR" id="ZFIN:ZDB-GENE-081105-150"/>
<dbReference type="ZFIN" id="ZDB-GENE-081105-150">
    <property type="gene designation" value="si:dkeyp-82a1.6"/>
</dbReference>
<dbReference type="eggNOG" id="ENOG502QUV7">
    <property type="taxonomic scope" value="Eukaryota"/>
</dbReference>
<dbReference type="GO" id="GO:0061024">
    <property type="term" value="P:membrane organization"/>
    <property type="evidence" value="ECO:0000318"/>
    <property type="project" value="GO_Central"/>
</dbReference>
<evidence type="ECO:0000256" key="4">
    <source>
        <dbReference type="ARBA" id="ARBA00022692"/>
    </source>
</evidence>
<dbReference type="PANTHER" id="PTHR18843:SF7">
    <property type="entry name" value="LAMINA-ASSOCIATED POLYPEPTIDE 1B ISOFORM 1-RELATED"/>
    <property type="match status" value="1"/>
</dbReference>
<keyword evidence="6 11" id="KW-0472">Membrane</keyword>
<dbReference type="InterPro" id="IPR046753">
    <property type="entry name" value="TOIP1/2_C"/>
</dbReference>
<feature type="region of interest" description="Disordered" evidence="10">
    <location>
        <begin position="179"/>
        <end position="228"/>
    </location>
</feature>
<keyword evidence="5 11" id="KW-1133">Transmembrane helix</keyword>
<feature type="transmembrane region" description="Helical" evidence="11">
    <location>
        <begin position="286"/>
        <end position="311"/>
    </location>
</feature>
<organism evidence="13">
    <name type="scientific">Danio rerio</name>
    <name type="common">Zebrafish</name>
    <name type="synonym">Brachydanio rerio</name>
    <dbReference type="NCBI Taxonomy" id="7955"/>
    <lineage>
        <taxon>Eukaryota</taxon>
        <taxon>Metazoa</taxon>
        <taxon>Chordata</taxon>
        <taxon>Craniata</taxon>
        <taxon>Vertebrata</taxon>
        <taxon>Euteleostomi</taxon>
        <taxon>Actinopterygii</taxon>
        <taxon>Neopterygii</taxon>
        <taxon>Teleostei</taxon>
        <taxon>Ostariophysi</taxon>
        <taxon>Cypriniformes</taxon>
        <taxon>Danionidae</taxon>
        <taxon>Danioninae</taxon>
        <taxon>Danio</taxon>
    </lineage>
</organism>
<dbReference type="RefSeq" id="XP_001339602.3">
    <property type="nucleotide sequence ID" value="XM_001339566.9"/>
</dbReference>
<dbReference type="PaxDb" id="7955-ENSDARP00000115839"/>
<feature type="compositionally biased region" description="Acidic residues" evidence="10">
    <location>
        <begin position="97"/>
        <end position="117"/>
    </location>
</feature>
<keyword evidence="4 11" id="KW-0812">Transmembrane</keyword>
<feature type="compositionally biased region" description="Polar residues" evidence="10">
    <location>
        <begin position="211"/>
        <end position="228"/>
    </location>
</feature>
<comment type="similarity">
    <text evidence="2">Belongs to the TOR1AIP family.</text>
</comment>
<proteinExistence type="evidence at protein level"/>
<dbReference type="InterPro" id="IPR038599">
    <property type="entry name" value="LAP1C-like_C_sf"/>
</dbReference>
<evidence type="ECO:0000313" key="16">
    <source>
        <dbReference type="ZFIN" id="ZDB-GENE-081105-150"/>
    </source>
</evidence>
<reference evidence="13" key="1">
    <citation type="submission" date="2011-07" db="UniProtKB">
        <authorList>
            <consortium name="Ensembl"/>
        </authorList>
    </citation>
    <scope>IDENTIFICATION</scope>
    <source>
        <strain evidence="13">Tuebingen</strain>
    </source>
</reference>
<evidence type="ECO:0000256" key="2">
    <source>
        <dbReference type="ARBA" id="ARBA00007860"/>
    </source>
</evidence>
<evidence type="ECO:0000313" key="14">
    <source>
        <dbReference type="Proteomes" id="UP000000437"/>
    </source>
</evidence>
<feature type="compositionally biased region" description="Polar residues" evidence="10">
    <location>
        <begin position="14"/>
        <end position="25"/>
    </location>
</feature>
<evidence type="ECO:0000313" key="15">
    <source>
        <dbReference type="RefSeq" id="XP_001339602.3"/>
    </source>
</evidence>
<evidence type="ECO:0000256" key="10">
    <source>
        <dbReference type="SAM" id="MobiDB-lite"/>
    </source>
</evidence>